<accession>A0A0J6WH07</accession>
<dbReference type="Proteomes" id="UP000036313">
    <property type="component" value="Unassembled WGS sequence"/>
</dbReference>
<gene>
    <name evidence="1" type="ORF">MOBUDSM44075_00555</name>
</gene>
<name>A0A0J6WH07_9MYCO</name>
<proteinExistence type="predicted"/>
<sequence length="46" mass="4714">MTSANNGSGSTWSTIIDCYALAFGIIPAPTHCSESDASRHGTAADK</sequence>
<protein>
    <submittedName>
        <fullName evidence="1">Uncharacterized protein</fullName>
    </submittedName>
</protein>
<evidence type="ECO:0000313" key="1">
    <source>
        <dbReference type="EMBL" id="KMO81328.1"/>
    </source>
</evidence>
<dbReference type="AlphaFoldDB" id="A0A0J6WH07"/>
<evidence type="ECO:0000313" key="2">
    <source>
        <dbReference type="Proteomes" id="UP000036313"/>
    </source>
</evidence>
<organism evidence="1 2">
    <name type="scientific">Mycolicibacterium obuense</name>
    <dbReference type="NCBI Taxonomy" id="1807"/>
    <lineage>
        <taxon>Bacteria</taxon>
        <taxon>Bacillati</taxon>
        <taxon>Actinomycetota</taxon>
        <taxon>Actinomycetes</taxon>
        <taxon>Mycobacteriales</taxon>
        <taxon>Mycobacteriaceae</taxon>
        <taxon>Mycolicibacterium</taxon>
    </lineage>
</organism>
<reference evidence="1 2" key="1">
    <citation type="journal article" date="2015" name="Genome Biol. Evol.">
        <title>Characterization of Three Mycobacterium spp. with Potential Use in Bioremediation by Genome Sequencing and Comparative Genomics.</title>
        <authorList>
            <person name="Das S."/>
            <person name="Pettersson B.M."/>
            <person name="Behra P.R."/>
            <person name="Ramesh M."/>
            <person name="Dasgupta S."/>
            <person name="Bhattacharya A."/>
            <person name="Kirsebom L.A."/>
        </authorList>
    </citation>
    <scope>NUCLEOTIDE SEQUENCE [LARGE SCALE GENOMIC DNA]</scope>
    <source>
        <strain evidence="1 2">DSM 44075</strain>
    </source>
</reference>
<dbReference type="EMBL" id="JYNU01000003">
    <property type="protein sequence ID" value="KMO81328.1"/>
    <property type="molecule type" value="Genomic_DNA"/>
</dbReference>
<comment type="caution">
    <text evidence="1">The sequence shown here is derived from an EMBL/GenBank/DDBJ whole genome shotgun (WGS) entry which is preliminary data.</text>
</comment>